<dbReference type="EMBL" id="CM007893">
    <property type="protein sequence ID" value="OTG28013.1"/>
    <property type="molecule type" value="Genomic_DNA"/>
</dbReference>
<evidence type="ECO:0000256" key="10">
    <source>
        <dbReference type="ARBA" id="ARBA00023180"/>
    </source>
</evidence>
<evidence type="ECO:0000256" key="7">
    <source>
        <dbReference type="ARBA" id="ARBA00022737"/>
    </source>
</evidence>
<dbReference type="AlphaFoldDB" id="A0A251UYA0"/>
<dbReference type="Pfam" id="PF00560">
    <property type="entry name" value="LRR_1"/>
    <property type="match status" value="6"/>
</dbReference>
<dbReference type="SMART" id="SM00369">
    <property type="entry name" value="LRR_TYP"/>
    <property type="match status" value="3"/>
</dbReference>
<keyword evidence="7" id="KW-0677">Repeat</keyword>
<dbReference type="GO" id="GO:0051707">
    <property type="term" value="P:response to other organism"/>
    <property type="evidence" value="ECO:0007669"/>
    <property type="project" value="UniProtKB-ARBA"/>
</dbReference>
<evidence type="ECO:0000256" key="5">
    <source>
        <dbReference type="ARBA" id="ARBA00022692"/>
    </source>
</evidence>
<reference evidence="12 14" key="1">
    <citation type="journal article" date="2017" name="Nature">
        <title>The sunflower genome provides insights into oil metabolism, flowering and Asterid evolution.</title>
        <authorList>
            <person name="Badouin H."/>
            <person name="Gouzy J."/>
            <person name="Grassa C.J."/>
            <person name="Murat F."/>
            <person name="Staton S.E."/>
            <person name="Cottret L."/>
            <person name="Lelandais-Briere C."/>
            <person name="Owens G.L."/>
            <person name="Carrere S."/>
            <person name="Mayjonade B."/>
            <person name="Legrand L."/>
            <person name="Gill N."/>
            <person name="Kane N.C."/>
            <person name="Bowers J.E."/>
            <person name="Hubner S."/>
            <person name="Bellec A."/>
            <person name="Berard A."/>
            <person name="Berges H."/>
            <person name="Blanchet N."/>
            <person name="Boniface M.C."/>
            <person name="Brunel D."/>
            <person name="Catrice O."/>
            <person name="Chaidir N."/>
            <person name="Claudel C."/>
            <person name="Donnadieu C."/>
            <person name="Faraut T."/>
            <person name="Fievet G."/>
            <person name="Helmstetter N."/>
            <person name="King M."/>
            <person name="Knapp S.J."/>
            <person name="Lai Z."/>
            <person name="Le Paslier M.C."/>
            <person name="Lippi Y."/>
            <person name="Lorenzon L."/>
            <person name="Mandel J.R."/>
            <person name="Marage G."/>
            <person name="Marchand G."/>
            <person name="Marquand E."/>
            <person name="Bret-Mestries E."/>
            <person name="Morien E."/>
            <person name="Nambeesan S."/>
            <person name="Nguyen T."/>
            <person name="Pegot-Espagnet P."/>
            <person name="Pouilly N."/>
            <person name="Raftis F."/>
            <person name="Sallet E."/>
            <person name="Schiex T."/>
            <person name="Thomas J."/>
            <person name="Vandecasteele C."/>
            <person name="Vares D."/>
            <person name="Vear F."/>
            <person name="Vautrin S."/>
            <person name="Crespi M."/>
            <person name="Mangin B."/>
            <person name="Burke J.M."/>
            <person name="Salse J."/>
            <person name="Munos S."/>
            <person name="Vincourt P."/>
            <person name="Rieseberg L.H."/>
            <person name="Langlade N.B."/>
        </authorList>
    </citation>
    <scope>NUCLEOTIDE SEQUENCE [LARGE SCALE GENOMIC DNA]</scope>
    <source>
        <strain evidence="14">cv. SF193</strain>
        <tissue evidence="12">Leaves</tissue>
    </source>
</reference>
<protein>
    <submittedName>
        <fullName evidence="12">Leucine-rich repeat domain superfamily</fullName>
    </submittedName>
    <submittedName>
        <fullName evidence="13">Putative leucine-rich repeat domain, L domain-like protein</fullName>
    </submittedName>
</protein>
<dbReference type="PANTHER" id="PTHR48063">
    <property type="entry name" value="LRR RECEPTOR-LIKE KINASE"/>
    <property type="match status" value="1"/>
</dbReference>
<keyword evidence="8 11" id="KW-1133">Transmembrane helix</keyword>
<evidence type="ECO:0000256" key="3">
    <source>
        <dbReference type="ARBA" id="ARBA00022475"/>
    </source>
</evidence>
<dbReference type="PRINTS" id="PR00019">
    <property type="entry name" value="LEURICHRPT"/>
</dbReference>
<dbReference type="GO" id="GO:0006952">
    <property type="term" value="P:defense response"/>
    <property type="evidence" value="ECO:0007669"/>
    <property type="project" value="UniProtKB-ARBA"/>
</dbReference>
<proteinExistence type="inferred from homology"/>
<dbReference type="Gramene" id="mRNA:HanXRQr2_Chr04g0155041">
    <property type="protein sequence ID" value="CDS:HanXRQr2_Chr04g0155041.1"/>
    <property type="gene ID" value="HanXRQr2_Chr04g0155041"/>
</dbReference>
<dbReference type="EMBL" id="MNCJ02000319">
    <property type="protein sequence ID" value="KAF5809255.1"/>
    <property type="molecule type" value="Genomic_DNA"/>
</dbReference>
<gene>
    <name evidence="13" type="ORF">HannXRQ_Chr04g0106431</name>
    <name evidence="12" type="ORF">HanXRQr2_Chr04g0155041</name>
</gene>
<dbReference type="SUPFAM" id="SSF52058">
    <property type="entry name" value="L domain-like"/>
    <property type="match status" value="1"/>
</dbReference>
<accession>A0A251UYA0</accession>
<dbReference type="InterPro" id="IPR001611">
    <property type="entry name" value="Leu-rich_rpt"/>
</dbReference>
<organism evidence="13 14">
    <name type="scientific">Helianthus annuus</name>
    <name type="common">Common sunflower</name>
    <dbReference type="NCBI Taxonomy" id="4232"/>
    <lineage>
        <taxon>Eukaryota</taxon>
        <taxon>Viridiplantae</taxon>
        <taxon>Streptophyta</taxon>
        <taxon>Embryophyta</taxon>
        <taxon>Tracheophyta</taxon>
        <taxon>Spermatophyta</taxon>
        <taxon>Magnoliopsida</taxon>
        <taxon>eudicotyledons</taxon>
        <taxon>Gunneridae</taxon>
        <taxon>Pentapetalae</taxon>
        <taxon>asterids</taxon>
        <taxon>campanulids</taxon>
        <taxon>Asterales</taxon>
        <taxon>Asteraceae</taxon>
        <taxon>Asteroideae</taxon>
        <taxon>Heliantheae alliance</taxon>
        <taxon>Heliantheae</taxon>
        <taxon>Helianthus</taxon>
    </lineage>
</organism>
<dbReference type="InParanoid" id="A0A251UYA0"/>
<dbReference type="InterPro" id="IPR046956">
    <property type="entry name" value="RLP23-like"/>
</dbReference>
<keyword evidence="3" id="KW-1003">Cell membrane</keyword>
<keyword evidence="4" id="KW-0433">Leucine-rich repeat</keyword>
<evidence type="ECO:0000256" key="1">
    <source>
        <dbReference type="ARBA" id="ARBA00004251"/>
    </source>
</evidence>
<dbReference type="FunFam" id="3.80.10.10:FF:000111">
    <property type="entry name" value="LRR receptor-like serine/threonine-protein kinase ERECTA"/>
    <property type="match status" value="1"/>
</dbReference>
<dbReference type="OMA" id="YEENIWA"/>
<dbReference type="PANTHER" id="PTHR48063:SF106">
    <property type="entry name" value="LEUCINE-RICH REPEAT DOMAIN, L DOMAIN-LIKE PROTEIN-RELATED"/>
    <property type="match status" value="1"/>
</dbReference>
<reference evidence="13" key="2">
    <citation type="submission" date="2017-02" db="EMBL/GenBank/DDBJ databases">
        <title>Sunflower complete genome.</title>
        <authorList>
            <person name="Langlade N."/>
            <person name="Munos S."/>
        </authorList>
    </citation>
    <scope>NUCLEOTIDE SEQUENCE [LARGE SCALE GENOMIC DNA]</scope>
    <source>
        <tissue evidence="13">Leaves</tissue>
    </source>
</reference>
<dbReference type="InterPro" id="IPR003591">
    <property type="entry name" value="Leu-rich_rpt_typical-subtyp"/>
</dbReference>
<dbReference type="InterPro" id="IPR032675">
    <property type="entry name" value="LRR_dom_sf"/>
</dbReference>
<keyword evidence="5 11" id="KW-0812">Transmembrane</keyword>
<comment type="subcellular location">
    <subcellularLocation>
        <location evidence="1">Cell membrane</location>
        <topology evidence="1">Single-pass type I membrane protein</topology>
    </subcellularLocation>
</comment>
<keyword evidence="14" id="KW-1185">Reference proteome</keyword>
<feature type="transmembrane region" description="Helical" evidence="11">
    <location>
        <begin position="232"/>
        <end position="256"/>
    </location>
</feature>
<keyword evidence="6" id="KW-0732">Signal</keyword>
<evidence type="ECO:0000256" key="11">
    <source>
        <dbReference type="SAM" id="Phobius"/>
    </source>
</evidence>
<keyword evidence="10" id="KW-0325">Glycoprotein</keyword>
<sequence>MDLGNNLFVGPIPFWSDGLVLKYLNLESNKFTGEIPLHLCQLENLQYLSLARNKLTGTIPRCFGNLSGMRNHDNSRDFFRNYEENIWASVKGLQLMYIKITLEFLTSLDLSSNNIVGEIPDTLMNLVELRNLNLSGNLLKGQIPKTIGDLKQLESLDLSSNKLYGRIPQSLTRLNFLSYLNLSFNSLSGPIPVGNQLQTLDDLSIYEGNSGLCGLPVSTRCNVGHGDDSEGVWFYAGMGPGFVAGFIGLFGSLTFIRSWKLAYFETLENVYAWLRLLVELNLNRLRRKVFE</sequence>
<evidence type="ECO:0000313" key="14">
    <source>
        <dbReference type="Proteomes" id="UP000215914"/>
    </source>
</evidence>
<evidence type="ECO:0000256" key="8">
    <source>
        <dbReference type="ARBA" id="ARBA00022989"/>
    </source>
</evidence>
<name>A0A251UYA0_HELAN</name>
<evidence type="ECO:0000256" key="9">
    <source>
        <dbReference type="ARBA" id="ARBA00023136"/>
    </source>
</evidence>
<evidence type="ECO:0000313" key="12">
    <source>
        <dbReference type="EMBL" id="KAF5809255.1"/>
    </source>
</evidence>
<dbReference type="Proteomes" id="UP000215914">
    <property type="component" value="Chromosome 4"/>
</dbReference>
<reference evidence="12" key="3">
    <citation type="submission" date="2020-06" db="EMBL/GenBank/DDBJ databases">
        <title>Helianthus annuus Genome sequencing and assembly Release 2.</title>
        <authorList>
            <person name="Gouzy J."/>
            <person name="Langlade N."/>
            <person name="Munos S."/>
        </authorList>
    </citation>
    <scope>NUCLEOTIDE SEQUENCE</scope>
    <source>
        <tissue evidence="12">Leaves</tissue>
    </source>
</reference>
<evidence type="ECO:0000256" key="6">
    <source>
        <dbReference type="ARBA" id="ARBA00022729"/>
    </source>
</evidence>
<dbReference type="GO" id="GO:0005886">
    <property type="term" value="C:plasma membrane"/>
    <property type="evidence" value="ECO:0007669"/>
    <property type="project" value="UniProtKB-SubCell"/>
</dbReference>
<keyword evidence="9 11" id="KW-0472">Membrane</keyword>
<comment type="similarity">
    <text evidence="2">Belongs to the RLP family.</text>
</comment>
<evidence type="ECO:0000256" key="2">
    <source>
        <dbReference type="ARBA" id="ARBA00009592"/>
    </source>
</evidence>
<evidence type="ECO:0000256" key="4">
    <source>
        <dbReference type="ARBA" id="ARBA00022614"/>
    </source>
</evidence>
<evidence type="ECO:0000313" key="13">
    <source>
        <dbReference type="EMBL" id="OTG28013.1"/>
    </source>
</evidence>
<dbReference type="Gene3D" id="3.80.10.10">
    <property type="entry name" value="Ribonuclease Inhibitor"/>
    <property type="match status" value="1"/>
</dbReference>